<keyword evidence="1" id="KW-0805">Transcription regulation</keyword>
<organism evidence="6 7">
    <name type="scientific">Rhodococcus ruber</name>
    <dbReference type="NCBI Taxonomy" id="1830"/>
    <lineage>
        <taxon>Bacteria</taxon>
        <taxon>Bacillati</taxon>
        <taxon>Actinomycetota</taxon>
        <taxon>Actinomycetes</taxon>
        <taxon>Mycobacteriales</taxon>
        <taxon>Nocardiaceae</taxon>
        <taxon>Rhodococcus</taxon>
    </lineage>
</organism>
<proteinExistence type="predicted"/>
<dbReference type="PANTHER" id="PTHR30055">
    <property type="entry name" value="HTH-TYPE TRANSCRIPTIONAL REGULATOR RUTR"/>
    <property type="match status" value="1"/>
</dbReference>
<dbReference type="InterPro" id="IPR001647">
    <property type="entry name" value="HTH_TetR"/>
</dbReference>
<dbReference type="AlphaFoldDB" id="A0A098BL52"/>
<dbReference type="Pfam" id="PF00440">
    <property type="entry name" value="TetR_N"/>
    <property type="match status" value="1"/>
</dbReference>
<keyword evidence="2 4" id="KW-0238">DNA-binding</keyword>
<dbReference type="Gene3D" id="1.10.10.60">
    <property type="entry name" value="Homeodomain-like"/>
    <property type="match status" value="1"/>
</dbReference>
<dbReference type="eggNOG" id="COG1309">
    <property type="taxonomic scope" value="Bacteria"/>
</dbReference>
<reference evidence="6 7" key="1">
    <citation type="journal article" date="2014" name="Genome Announc.">
        <title>Draft Genome Sequence of Propane- and Butane-Oxidizing Actinobacterium Rhodococcus ruber IEGM 231.</title>
        <authorList>
            <person name="Ivshina I.B."/>
            <person name="Kuyukina M.S."/>
            <person name="Krivoruchko A.V."/>
            <person name="Barbe V."/>
            <person name="Fischer C."/>
        </authorList>
    </citation>
    <scope>NUCLEOTIDE SEQUENCE [LARGE SCALE GENOMIC DNA]</scope>
</reference>
<dbReference type="PRINTS" id="PR00455">
    <property type="entry name" value="HTHTETR"/>
</dbReference>
<name>A0A098BL52_9NOCA</name>
<dbReference type="Proteomes" id="UP000042997">
    <property type="component" value="Unassembled WGS sequence"/>
</dbReference>
<dbReference type="Pfam" id="PF16859">
    <property type="entry name" value="TetR_C_11"/>
    <property type="match status" value="1"/>
</dbReference>
<dbReference type="PANTHER" id="PTHR30055:SF148">
    <property type="entry name" value="TETR-FAMILY TRANSCRIPTIONAL REGULATOR"/>
    <property type="match status" value="1"/>
</dbReference>
<evidence type="ECO:0000256" key="1">
    <source>
        <dbReference type="ARBA" id="ARBA00023015"/>
    </source>
</evidence>
<dbReference type="InterPro" id="IPR011075">
    <property type="entry name" value="TetR_C"/>
</dbReference>
<feature type="DNA-binding region" description="H-T-H motif" evidence="4">
    <location>
        <begin position="37"/>
        <end position="56"/>
    </location>
</feature>
<dbReference type="Gene3D" id="1.10.357.10">
    <property type="entry name" value="Tetracycline Repressor, domain 2"/>
    <property type="match status" value="1"/>
</dbReference>
<dbReference type="RefSeq" id="WP_040272491.1">
    <property type="nucleotide sequence ID" value="NZ_JAJNCM010000003.1"/>
</dbReference>
<dbReference type="SUPFAM" id="SSF46689">
    <property type="entry name" value="Homeodomain-like"/>
    <property type="match status" value="1"/>
</dbReference>
<accession>A0A098BL52</accession>
<dbReference type="PROSITE" id="PS50977">
    <property type="entry name" value="HTH_TETR_2"/>
    <property type="match status" value="1"/>
</dbReference>
<evidence type="ECO:0000256" key="3">
    <source>
        <dbReference type="ARBA" id="ARBA00023163"/>
    </source>
</evidence>
<feature type="domain" description="HTH tetR-type" evidence="5">
    <location>
        <begin position="14"/>
        <end position="74"/>
    </location>
</feature>
<keyword evidence="3" id="KW-0804">Transcription</keyword>
<dbReference type="OrthoDB" id="9796019at2"/>
<dbReference type="InterPro" id="IPR036271">
    <property type="entry name" value="Tet_transcr_reg_TetR-rel_C_sf"/>
</dbReference>
<dbReference type="InterPro" id="IPR050109">
    <property type="entry name" value="HTH-type_TetR-like_transc_reg"/>
</dbReference>
<evidence type="ECO:0000313" key="6">
    <source>
        <dbReference type="EMBL" id="CDZ89443.1"/>
    </source>
</evidence>
<gene>
    <name evidence="6" type="ORF">RHRU231_470291</name>
</gene>
<dbReference type="SUPFAM" id="SSF48498">
    <property type="entry name" value="Tetracyclin repressor-like, C-terminal domain"/>
    <property type="match status" value="1"/>
</dbReference>
<evidence type="ECO:0000256" key="4">
    <source>
        <dbReference type="PROSITE-ProRule" id="PRU00335"/>
    </source>
</evidence>
<sequence length="203" mass="22422">MLCSMPPRITRRSDAARTAILTAAVELVGEVGYGKSSIEAIAARAGVGKQTIYRWWPSKGSVLLDAYLDANVGGEPEDPQGLPNTGDLVADIKAVLRATVDELNDPRFERPLRALTVAVLEDESLAAEYSRRLDEPTRRLKKERLRAAQRQGQLSPEVDLDAVVDTLFAPVAQRWLLRSGPLTYEYTDHLVETVLTGLLWPRS</sequence>
<dbReference type="EMBL" id="CCSD01000058">
    <property type="protein sequence ID" value="CDZ89443.1"/>
    <property type="molecule type" value="Genomic_DNA"/>
</dbReference>
<evidence type="ECO:0000256" key="2">
    <source>
        <dbReference type="ARBA" id="ARBA00023125"/>
    </source>
</evidence>
<protein>
    <submittedName>
        <fullName evidence="6">Regulatory protein, TetR</fullName>
    </submittedName>
</protein>
<dbReference type="InterPro" id="IPR009057">
    <property type="entry name" value="Homeodomain-like_sf"/>
</dbReference>
<dbReference type="GO" id="GO:0000976">
    <property type="term" value="F:transcription cis-regulatory region binding"/>
    <property type="evidence" value="ECO:0007669"/>
    <property type="project" value="TreeGrafter"/>
</dbReference>
<evidence type="ECO:0000313" key="7">
    <source>
        <dbReference type="Proteomes" id="UP000042997"/>
    </source>
</evidence>
<evidence type="ECO:0000259" key="5">
    <source>
        <dbReference type="PROSITE" id="PS50977"/>
    </source>
</evidence>
<dbReference type="GO" id="GO:0003700">
    <property type="term" value="F:DNA-binding transcription factor activity"/>
    <property type="evidence" value="ECO:0007669"/>
    <property type="project" value="TreeGrafter"/>
</dbReference>